<accession>A0A4R7EY72</accession>
<gene>
    <name evidence="1" type="ORF">C8P70_12618</name>
</gene>
<dbReference type="Proteomes" id="UP000295215">
    <property type="component" value="Unassembled WGS sequence"/>
</dbReference>
<proteinExistence type="predicted"/>
<organism evidence="1 2">
    <name type="scientific">Myroides indicus</name>
    <dbReference type="NCBI Taxonomy" id="1323422"/>
    <lineage>
        <taxon>Bacteria</taxon>
        <taxon>Pseudomonadati</taxon>
        <taxon>Bacteroidota</taxon>
        <taxon>Flavobacteriia</taxon>
        <taxon>Flavobacteriales</taxon>
        <taxon>Flavobacteriaceae</taxon>
        <taxon>Myroides</taxon>
    </lineage>
</organism>
<name>A0A4R7EY72_9FLAO</name>
<protein>
    <submittedName>
        <fullName evidence="1">Uncharacterized protein</fullName>
    </submittedName>
</protein>
<keyword evidence="2" id="KW-1185">Reference proteome</keyword>
<evidence type="ECO:0000313" key="2">
    <source>
        <dbReference type="Proteomes" id="UP000295215"/>
    </source>
</evidence>
<comment type="caution">
    <text evidence="1">The sequence shown here is derived from an EMBL/GenBank/DDBJ whole genome shotgun (WGS) entry which is preliminary data.</text>
</comment>
<sequence length="60" mass="7014">MNSEFFKYMGISPHPFLRGIVTHYRVKQMILPDAFYSYGNFNPGSASYNYQAELVYNIKP</sequence>
<evidence type="ECO:0000313" key="1">
    <source>
        <dbReference type="EMBL" id="TDS53984.1"/>
    </source>
</evidence>
<dbReference type="EMBL" id="SOAG01000026">
    <property type="protein sequence ID" value="TDS53984.1"/>
    <property type="molecule type" value="Genomic_DNA"/>
</dbReference>
<dbReference type="RefSeq" id="WP_133713347.1">
    <property type="nucleotide sequence ID" value="NZ_SOAG01000026.1"/>
</dbReference>
<reference evidence="1 2" key="1">
    <citation type="submission" date="2019-03" db="EMBL/GenBank/DDBJ databases">
        <title>Genomic Encyclopedia of Archaeal and Bacterial Type Strains, Phase II (KMG-II): from individual species to whole genera.</title>
        <authorList>
            <person name="Goeker M."/>
        </authorList>
    </citation>
    <scope>NUCLEOTIDE SEQUENCE [LARGE SCALE GENOMIC DNA]</scope>
    <source>
        <strain evidence="1 2">DSM 28213</strain>
    </source>
</reference>
<dbReference type="AlphaFoldDB" id="A0A4R7EY72"/>